<dbReference type="Pfam" id="PF26595">
    <property type="entry name" value="A_ENA"/>
    <property type="match status" value="1"/>
</dbReference>
<evidence type="ECO:0000313" key="1">
    <source>
        <dbReference type="EMBL" id="BAM46364.1"/>
    </source>
</evidence>
<dbReference type="Proteomes" id="UP000006294">
    <property type="component" value="Chromosome"/>
</dbReference>
<dbReference type="HOGENOM" id="CLU_121313_0_0_9"/>
<reference evidence="1 2" key="1">
    <citation type="submission" date="2011-01" db="EMBL/GenBank/DDBJ databases">
        <title>Whole genome sequence of Amphibacillus xylinus NBRC 15112.</title>
        <authorList>
            <person name="Nakazawa H."/>
            <person name="Katano Y."/>
            <person name="Nakamura S."/>
            <person name="Sasagawa M."/>
            <person name="Fukada J."/>
            <person name="Arai T."/>
            <person name="Sasakura N."/>
            <person name="Mochizuki D."/>
            <person name="Hosoyama A."/>
            <person name="Harada K."/>
            <person name="Horikawa H."/>
            <person name="Kato Y."/>
            <person name="Harada T."/>
            <person name="Sasaki K."/>
            <person name="Sekiguchi M."/>
            <person name="Hodoyama M."/>
            <person name="Nishiko R."/>
            <person name="Narita H."/>
            <person name="Hanamaki A."/>
            <person name="Hata C."/>
            <person name="Konno Y."/>
            <person name="Niimura Y."/>
            <person name="Yamazaki S."/>
            <person name="Fujita N."/>
        </authorList>
    </citation>
    <scope>NUCLEOTIDE SEQUENCE [LARGE SCALE GENOMIC DNA]</scope>
    <source>
        <strain evidence="2">ATCC 51415 / DSM 6626 / JCM 7361 / LMG 17667 / NBRC 15112 / Ep01</strain>
    </source>
</reference>
<keyword evidence="2" id="KW-1185">Reference proteome</keyword>
<dbReference type="EMBL" id="AP012050">
    <property type="protein sequence ID" value="BAM46364.1"/>
    <property type="molecule type" value="Genomic_DNA"/>
</dbReference>
<dbReference type="KEGG" id="axl:AXY_02320"/>
<dbReference type="STRING" id="698758.AXY_02320"/>
<accession>K0IVA7</accession>
<sequence length="127" mass="14322">MSMPNIPDINPKITLDRCKTIELLLSSIALEEIGLSHILNAEGEKLQLFLKTKPKCLMEFIQINDSVLKTLRTIVKSQMLLQFKLEDAIELDRKECKCKGQCKKKPPCKPSKGDCSSPLAKFTCDDL</sequence>
<proteinExistence type="predicted"/>
<gene>
    <name evidence="1" type="ordered locus">AXY_02320</name>
</gene>
<organism evidence="1 2">
    <name type="scientific">Amphibacillus xylanus (strain ATCC 51415 / DSM 6626 / JCM 7361 / LMG 17667 / NBRC 15112 / Ep01)</name>
    <dbReference type="NCBI Taxonomy" id="698758"/>
    <lineage>
        <taxon>Bacteria</taxon>
        <taxon>Bacillati</taxon>
        <taxon>Bacillota</taxon>
        <taxon>Bacilli</taxon>
        <taxon>Bacillales</taxon>
        <taxon>Bacillaceae</taxon>
        <taxon>Amphibacillus</taxon>
    </lineage>
</organism>
<name>K0IVA7_AMPXN</name>
<dbReference type="InterPro" id="IPR058705">
    <property type="entry name" value="A_ENA"/>
</dbReference>
<evidence type="ECO:0000313" key="2">
    <source>
        <dbReference type="Proteomes" id="UP000006294"/>
    </source>
</evidence>
<protein>
    <submittedName>
        <fullName evidence="1">Uncharacterized protein</fullName>
    </submittedName>
</protein>
<dbReference type="RefSeq" id="WP_015008970.1">
    <property type="nucleotide sequence ID" value="NC_018704.1"/>
</dbReference>
<dbReference type="eggNOG" id="ENOG50333YT">
    <property type="taxonomic scope" value="Bacteria"/>
</dbReference>
<dbReference type="AlphaFoldDB" id="K0IVA7"/>